<feature type="compositionally biased region" description="Pro residues" evidence="1">
    <location>
        <begin position="86"/>
        <end position="97"/>
    </location>
</feature>
<dbReference type="EMBL" id="JADWDJ010000011">
    <property type="protein sequence ID" value="KAG5274043.1"/>
    <property type="molecule type" value="Genomic_DNA"/>
</dbReference>
<dbReference type="AlphaFoldDB" id="A0AAV6GFS2"/>
<sequence>EKSPSAFSSALLPLKCLCVYVGNGGRCRGSWCVFMCRVCRGGVCLTCFRVRVFPVRSLMYRAISSFRPAGGRGLRNNIRQRQSPHRPTPTQPSPQQPPTRRSNSSDGITFKQMLIYHLAHLKTHVSLDQWLELS</sequence>
<evidence type="ECO:0000313" key="3">
    <source>
        <dbReference type="Proteomes" id="UP000823561"/>
    </source>
</evidence>
<evidence type="ECO:0000313" key="2">
    <source>
        <dbReference type="EMBL" id="KAG5274043.1"/>
    </source>
</evidence>
<gene>
    <name evidence="2" type="ORF">AALO_G00158530</name>
</gene>
<accession>A0AAV6GFS2</accession>
<keyword evidence="3" id="KW-1185">Reference proteome</keyword>
<dbReference type="Proteomes" id="UP000823561">
    <property type="component" value="Chromosome 11"/>
</dbReference>
<organism evidence="2 3">
    <name type="scientific">Alosa alosa</name>
    <name type="common">allis shad</name>
    <dbReference type="NCBI Taxonomy" id="278164"/>
    <lineage>
        <taxon>Eukaryota</taxon>
        <taxon>Metazoa</taxon>
        <taxon>Chordata</taxon>
        <taxon>Craniata</taxon>
        <taxon>Vertebrata</taxon>
        <taxon>Euteleostomi</taxon>
        <taxon>Actinopterygii</taxon>
        <taxon>Neopterygii</taxon>
        <taxon>Teleostei</taxon>
        <taxon>Clupei</taxon>
        <taxon>Clupeiformes</taxon>
        <taxon>Clupeoidei</taxon>
        <taxon>Clupeidae</taxon>
        <taxon>Alosa</taxon>
    </lineage>
</organism>
<reference evidence="2" key="1">
    <citation type="submission" date="2020-10" db="EMBL/GenBank/DDBJ databases">
        <title>Chromosome-scale genome assembly of the Allis shad, Alosa alosa.</title>
        <authorList>
            <person name="Margot Z."/>
            <person name="Christophe K."/>
            <person name="Cabau C."/>
            <person name="Louis A."/>
            <person name="Berthelot C."/>
            <person name="Parey E."/>
            <person name="Roest Crollius H."/>
            <person name="Montfort J."/>
            <person name="Robinson-Rechavi M."/>
            <person name="Bucao C."/>
            <person name="Bouchez O."/>
            <person name="Gislard M."/>
            <person name="Lluch J."/>
            <person name="Milhes M."/>
            <person name="Lampietro C."/>
            <person name="Lopez Roques C."/>
            <person name="Donnadieu C."/>
            <person name="Braasch I."/>
            <person name="Desvignes T."/>
            <person name="Postlethwait J."/>
            <person name="Bobe J."/>
            <person name="Guiguen Y."/>
        </authorList>
    </citation>
    <scope>NUCLEOTIDE SEQUENCE</scope>
    <source>
        <strain evidence="2">M-15738</strain>
        <tissue evidence="2">Blood</tissue>
    </source>
</reference>
<comment type="caution">
    <text evidence="2">The sequence shown here is derived from an EMBL/GenBank/DDBJ whole genome shotgun (WGS) entry which is preliminary data.</text>
</comment>
<feature type="region of interest" description="Disordered" evidence="1">
    <location>
        <begin position="67"/>
        <end position="105"/>
    </location>
</feature>
<protein>
    <submittedName>
        <fullName evidence="2">Uncharacterized protein</fullName>
    </submittedName>
</protein>
<feature type="non-terminal residue" evidence="2">
    <location>
        <position position="1"/>
    </location>
</feature>
<name>A0AAV6GFS2_9TELE</name>
<proteinExistence type="predicted"/>
<evidence type="ECO:0000256" key="1">
    <source>
        <dbReference type="SAM" id="MobiDB-lite"/>
    </source>
</evidence>